<dbReference type="AlphaFoldDB" id="W9CD07"/>
<accession>W9CD07</accession>
<evidence type="ECO:0000313" key="6">
    <source>
        <dbReference type="Proteomes" id="UP000019487"/>
    </source>
</evidence>
<dbReference type="STRING" id="1432307.W9CD07"/>
<evidence type="ECO:0000256" key="4">
    <source>
        <dbReference type="SAM" id="MobiDB-lite"/>
    </source>
</evidence>
<evidence type="ECO:0000256" key="3">
    <source>
        <dbReference type="PROSITE-ProRule" id="PRU00023"/>
    </source>
</evidence>
<dbReference type="OrthoDB" id="3200163at2759"/>
<organism evidence="5 6">
    <name type="scientific">Sclerotinia borealis (strain F-4128)</name>
    <dbReference type="NCBI Taxonomy" id="1432307"/>
    <lineage>
        <taxon>Eukaryota</taxon>
        <taxon>Fungi</taxon>
        <taxon>Dikarya</taxon>
        <taxon>Ascomycota</taxon>
        <taxon>Pezizomycotina</taxon>
        <taxon>Leotiomycetes</taxon>
        <taxon>Helotiales</taxon>
        <taxon>Sclerotiniaceae</taxon>
        <taxon>Sclerotinia</taxon>
    </lineage>
</organism>
<dbReference type="Gene3D" id="1.25.40.20">
    <property type="entry name" value="Ankyrin repeat-containing domain"/>
    <property type="match status" value="1"/>
</dbReference>
<dbReference type="Pfam" id="PF00023">
    <property type="entry name" value="Ank"/>
    <property type="match status" value="1"/>
</dbReference>
<feature type="repeat" description="ANK" evidence="3">
    <location>
        <begin position="277"/>
        <end position="309"/>
    </location>
</feature>
<sequence length="614" mass="70701">MEIASSAVGIVSFAIQVADGIWKLQSFWHSVKDAPGDILDFLDELEITNLVLKEIEDKFGNRIASPATKELDEDMQLRKKRGGIKAVFKKGIIEKMGNRLEKAKSSMMMAQQNSTQSSNEQRHNEQMQNLRDNEQMQDQRHDESQQTAKLFYLETKNMMHSILVMTAATQQQMSNQHTMNLSNTSTTNDVTSISSHRATRILSKDPKVLKLGLPFFSGVWAFCAYRQSYSGWTFTFRTYNIVDSYAPIMELAREGDVIGMQKLFQTRQASPFDVTSRGKTPLHYAARHLNYQICRILIDQGADPNVEDYIGRLPVTRAVSWHNVHNMHDERCSMEITRYLTAMIDRDVFDAIYKSPKIPTTVRSDREHALLLIAVSEDFMASDMVYYKRLILNGSNMETCVRSMSDSEFFILLVNLAQHLGFLCARLRIPDYYLRFSGEDTTDVYAMSREPIRDFVSLIREIFFAGRSTLHNLGMYAGLDCSPLYTLFKGVLKIYFYGLYKGSEISDLSKMELADPFGIWVDELISAGVDLIEYGRWEKLKFKPDYKVLSCGGHSKDGLTSRYIRLISFTYGPKRNDWRFWFTEDPVYIHEGALAEFWDMVEHPERQMPGAWNF</sequence>
<evidence type="ECO:0000256" key="2">
    <source>
        <dbReference type="ARBA" id="ARBA00023043"/>
    </source>
</evidence>
<dbReference type="InterPro" id="IPR002110">
    <property type="entry name" value="Ankyrin_rpt"/>
</dbReference>
<keyword evidence="6" id="KW-1185">Reference proteome</keyword>
<protein>
    <submittedName>
        <fullName evidence="5">Uncharacterized protein</fullName>
    </submittedName>
</protein>
<dbReference type="PANTHER" id="PTHR24171">
    <property type="entry name" value="ANKYRIN REPEAT DOMAIN-CONTAINING PROTEIN 39-RELATED"/>
    <property type="match status" value="1"/>
</dbReference>
<dbReference type="EMBL" id="AYSA01000292">
    <property type="protein sequence ID" value="ESZ93746.1"/>
    <property type="molecule type" value="Genomic_DNA"/>
</dbReference>
<dbReference type="PROSITE" id="PS50297">
    <property type="entry name" value="ANK_REP_REGION"/>
    <property type="match status" value="1"/>
</dbReference>
<dbReference type="HOGENOM" id="CLU_025581_1_0_1"/>
<dbReference type="SUPFAM" id="SSF48403">
    <property type="entry name" value="Ankyrin repeat"/>
    <property type="match status" value="1"/>
</dbReference>
<dbReference type="PROSITE" id="PS50088">
    <property type="entry name" value="ANK_REPEAT"/>
    <property type="match status" value="1"/>
</dbReference>
<comment type="caution">
    <text evidence="5">The sequence shown here is derived from an EMBL/GenBank/DDBJ whole genome shotgun (WGS) entry which is preliminary data.</text>
</comment>
<proteinExistence type="predicted"/>
<keyword evidence="1" id="KW-0677">Repeat</keyword>
<feature type="region of interest" description="Disordered" evidence="4">
    <location>
        <begin position="104"/>
        <end position="126"/>
    </location>
</feature>
<dbReference type="Proteomes" id="UP000019487">
    <property type="component" value="Unassembled WGS sequence"/>
</dbReference>
<keyword evidence="2 3" id="KW-0040">ANK repeat</keyword>
<dbReference type="SMART" id="SM00248">
    <property type="entry name" value="ANK"/>
    <property type="match status" value="1"/>
</dbReference>
<dbReference type="PANTHER" id="PTHR24171:SF9">
    <property type="entry name" value="ANKYRIN REPEAT DOMAIN-CONTAINING PROTEIN 39"/>
    <property type="match status" value="1"/>
</dbReference>
<reference evidence="5 6" key="1">
    <citation type="journal article" date="2014" name="Genome Announc.">
        <title>Draft genome sequence of Sclerotinia borealis, a psychrophilic plant pathogenic fungus.</title>
        <authorList>
            <person name="Mardanov A.V."/>
            <person name="Beletsky A.V."/>
            <person name="Kadnikov V.V."/>
            <person name="Ignatov A.N."/>
            <person name="Ravin N.V."/>
        </authorList>
    </citation>
    <scope>NUCLEOTIDE SEQUENCE [LARGE SCALE GENOMIC DNA]</scope>
    <source>
        <strain evidence="6">F-4157</strain>
    </source>
</reference>
<name>W9CD07_SCLBF</name>
<feature type="compositionally biased region" description="Polar residues" evidence="4">
    <location>
        <begin position="108"/>
        <end position="119"/>
    </location>
</feature>
<evidence type="ECO:0000256" key="1">
    <source>
        <dbReference type="ARBA" id="ARBA00022737"/>
    </source>
</evidence>
<dbReference type="InterPro" id="IPR036770">
    <property type="entry name" value="Ankyrin_rpt-contain_sf"/>
</dbReference>
<evidence type="ECO:0000313" key="5">
    <source>
        <dbReference type="EMBL" id="ESZ93746.1"/>
    </source>
</evidence>
<gene>
    <name evidence="5" type="ORF">SBOR_5883</name>
</gene>